<proteinExistence type="predicted"/>
<evidence type="ECO:0000313" key="2">
    <source>
        <dbReference type="EMBL" id="GCD11310.1"/>
    </source>
</evidence>
<keyword evidence="3" id="KW-1185">Reference proteome</keyword>
<organism evidence="2 3">
    <name type="scientific">Clostridium tagluense</name>
    <dbReference type="NCBI Taxonomy" id="360422"/>
    <lineage>
        <taxon>Bacteria</taxon>
        <taxon>Bacillati</taxon>
        <taxon>Bacillota</taxon>
        <taxon>Clostridia</taxon>
        <taxon>Eubacteriales</taxon>
        <taxon>Clostridiaceae</taxon>
        <taxon>Clostridium</taxon>
    </lineage>
</organism>
<evidence type="ECO:0000259" key="1">
    <source>
        <dbReference type="Pfam" id="PF20284"/>
    </source>
</evidence>
<dbReference type="EMBL" id="BHYK01000016">
    <property type="protein sequence ID" value="GCD11310.1"/>
    <property type="molecule type" value="Genomic_DNA"/>
</dbReference>
<dbReference type="Pfam" id="PF20284">
    <property type="entry name" value="CTD8"/>
    <property type="match status" value="1"/>
</dbReference>
<sequence length="325" mass="38476">MERDFRYLRDNHTDGGAREIFEKICIQLMQLKFNNAYPVAVSQGDDGIDIFVGDFSDSIDVYQCKYFIDGIGDSQKSQIRESFNRAVSTDRYKLNNWFLCLPCVLTEKEHMWWWSWKKRMEDKYKKNIKIYDGSLLISELKEYDIYNTLFDNDTIILLNQILSCLQDRKRYYEEIIYETDDLSDLGYDDCIFIKKLECAHIFEKEMCMKEFFNAEIAKSTIESKGNLKDLKVYRQLKSKIHSIWYPQYMQYADEIDGNILLAKTYERIEEFDTTTLHTIDDISLIAKKGMLHQLSNECKVGWIKNYAEKLEQYLNKGESGCGKSK</sequence>
<evidence type="ECO:0000313" key="3">
    <source>
        <dbReference type="Proteomes" id="UP000287872"/>
    </source>
</evidence>
<comment type="caution">
    <text evidence="2">The sequence shown here is derived from an EMBL/GenBank/DDBJ whole genome shotgun (WGS) entry which is preliminary data.</text>
</comment>
<gene>
    <name evidence="2" type="ORF">Ctaglu_29330</name>
</gene>
<dbReference type="AlphaFoldDB" id="A0A401UP54"/>
<reference evidence="2 3" key="1">
    <citation type="submission" date="2018-11" db="EMBL/GenBank/DDBJ databases">
        <title>Genome sequencing and assembly of Clostridium tagluense strain A121.</title>
        <authorList>
            <person name="Murakami T."/>
            <person name="Segawa T."/>
            <person name="Shcherbakova V.A."/>
            <person name="Mori H."/>
            <person name="Yoshimura Y."/>
        </authorList>
    </citation>
    <scope>NUCLEOTIDE SEQUENCE [LARGE SCALE GENOMIC DNA]</scope>
    <source>
        <strain evidence="2 3">A121</strain>
    </source>
</reference>
<accession>A0A401UP54</accession>
<dbReference type="Proteomes" id="UP000287872">
    <property type="component" value="Unassembled WGS sequence"/>
</dbReference>
<protein>
    <recommendedName>
        <fullName evidence="1">ABC-three component systems C-terminal domain-containing protein</fullName>
    </recommendedName>
</protein>
<dbReference type="InterPro" id="IPR046912">
    <property type="entry name" value="ABC-3C_CTD8"/>
</dbReference>
<feature type="domain" description="ABC-three component systems C-terminal" evidence="1">
    <location>
        <begin position="187"/>
        <end position="299"/>
    </location>
</feature>
<name>A0A401UP54_9CLOT</name>
<dbReference type="RefSeq" id="WP_185732722.1">
    <property type="nucleotide sequence ID" value="NZ_BHYK01000016.1"/>
</dbReference>